<dbReference type="Proteomes" id="UP000014074">
    <property type="component" value="Unassembled WGS sequence"/>
</dbReference>
<gene>
    <name evidence="2" type="ORF">UCRPA7_1881</name>
</gene>
<organism evidence="2 3">
    <name type="scientific">Phaeoacremonium minimum (strain UCR-PA7)</name>
    <name type="common">Esca disease fungus</name>
    <name type="synonym">Togninia minima</name>
    <dbReference type="NCBI Taxonomy" id="1286976"/>
    <lineage>
        <taxon>Eukaryota</taxon>
        <taxon>Fungi</taxon>
        <taxon>Dikarya</taxon>
        <taxon>Ascomycota</taxon>
        <taxon>Pezizomycotina</taxon>
        <taxon>Sordariomycetes</taxon>
        <taxon>Sordariomycetidae</taxon>
        <taxon>Togniniales</taxon>
        <taxon>Togniniaceae</taxon>
        <taxon>Phaeoacremonium</taxon>
    </lineage>
</organism>
<name>R8BT77_PHAM7</name>
<dbReference type="InterPro" id="IPR000182">
    <property type="entry name" value="GNAT_dom"/>
</dbReference>
<dbReference type="HOGENOM" id="CLU_060131_6_5_1"/>
<dbReference type="CDD" id="cd04301">
    <property type="entry name" value="NAT_SF"/>
    <property type="match status" value="1"/>
</dbReference>
<feature type="domain" description="N-acetyltransferase" evidence="1">
    <location>
        <begin position="86"/>
        <end position="237"/>
    </location>
</feature>
<dbReference type="InterPro" id="IPR052523">
    <property type="entry name" value="Trichothecene_AcTrans"/>
</dbReference>
<dbReference type="SUPFAM" id="SSF55729">
    <property type="entry name" value="Acyl-CoA N-acyltransferases (Nat)"/>
    <property type="match status" value="1"/>
</dbReference>
<protein>
    <submittedName>
        <fullName evidence="2">Putative gnat family acetyltransferase protein</fullName>
    </submittedName>
</protein>
<dbReference type="EMBL" id="KB932912">
    <property type="protein sequence ID" value="EOO02587.1"/>
    <property type="molecule type" value="Genomic_DNA"/>
</dbReference>
<proteinExistence type="predicted"/>
<dbReference type="PANTHER" id="PTHR42791:SF14">
    <property type="entry name" value="N-ACETYLTRANSFERASE DOMAIN-CONTAINING PROTEIN"/>
    <property type="match status" value="1"/>
</dbReference>
<keyword evidence="2" id="KW-0808">Transferase</keyword>
<keyword evidence="3" id="KW-1185">Reference proteome</keyword>
<dbReference type="eggNOG" id="ENOG502R9IC">
    <property type="taxonomic scope" value="Eukaryota"/>
</dbReference>
<accession>R8BT77</accession>
<dbReference type="Gene3D" id="3.40.630.30">
    <property type="match status" value="1"/>
</dbReference>
<dbReference type="GO" id="GO:0016747">
    <property type="term" value="F:acyltransferase activity, transferring groups other than amino-acyl groups"/>
    <property type="evidence" value="ECO:0007669"/>
    <property type="project" value="InterPro"/>
</dbReference>
<dbReference type="PROSITE" id="PS51186">
    <property type="entry name" value="GNAT"/>
    <property type="match status" value="1"/>
</dbReference>
<dbReference type="RefSeq" id="XP_007912651.1">
    <property type="nucleotide sequence ID" value="XM_007914460.1"/>
</dbReference>
<evidence type="ECO:0000313" key="3">
    <source>
        <dbReference type="Proteomes" id="UP000014074"/>
    </source>
</evidence>
<dbReference type="PANTHER" id="PTHR42791">
    <property type="entry name" value="GNAT FAMILY ACETYLTRANSFERASE"/>
    <property type="match status" value="1"/>
</dbReference>
<reference evidence="3" key="1">
    <citation type="journal article" date="2013" name="Genome Announc.">
        <title>Draft genome sequence of the ascomycete Phaeoacremonium aleophilum strain UCR-PA7, a causal agent of the esca disease complex in grapevines.</title>
        <authorList>
            <person name="Blanco-Ulate B."/>
            <person name="Rolshausen P."/>
            <person name="Cantu D."/>
        </authorList>
    </citation>
    <scope>NUCLEOTIDE SEQUENCE [LARGE SCALE GENOMIC DNA]</scope>
    <source>
        <strain evidence="3">UCR-PA7</strain>
    </source>
</reference>
<dbReference type="KEGG" id="tmn:UCRPA7_1881"/>
<dbReference type="AlphaFoldDB" id="R8BT77"/>
<dbReference type="GeneID" id="19322076"/>
<evidence type="ECO:0000259" key="1">
    <source>
        <dbReference type="PROSITE" id="PS51186"/>
    </source>
</evidence>
<dbReference type="InterPro" id="IPR016181">
    <property type="entry name" value="Acyl_CoA_acyltransferase"/>
</dbReference>
<dbReference type="Pfam" id="PF00583">
    <property type="entry name" value="Acetyltransf_1"/>
    <property type="match status" value="1"/>
</dbReference>
<dbReference type="OrthoDB" id="196847at2759"/>
<sequence length="253" mass="28362">MALRVAPVELSDFDSFVSDASKYAPGDDLVAPPNPVAWPVSTRPEAEQRARRCFALQRRRFLEDPTVRFLKVVDDSPEGGGGGGGAVVAVARWHYYEGGYKYEREAHWEMAPLNTAEGEDGEVGEGESYPPPNFNVRLHNHILTERDSFREQWIPSRKPCWILMHLVTRPSQRRKGAAGLLIRWGMERSRESGVPAYLEAGVQGKPVYERFGFVVVGEERRVSLEGLGEVYMGLKEFVMANMKWDPSIAGPGQ</sequence>
<evidence type="ECO:0000313" key="2">
    <source>
        <dbReference type="EMBL" id="EOO02587.1"/>
    </source>
</evidence>